<protein>
    <recommendedName>
        <fullName evidence="3">HTH deoR-type domain-containing protein</fullName>
    </recommendedName>
</protein>
<dbReference type="Gene3D" id="1.10.10.10">
    <property type="entry name" value="Winged helix-like DNA-binding domain superfamily/Winged helix DNA-binding domain"/>
    <property type="match status" value="1"/>
</dbReference>
<evidence type="ECO:0000256" key="1">
    <source>
        <dbReference type="ARBA" id="ARBA00023015"/>
    </source>
</evidence>
<reference evidence="4" key="1">
    <citation type="submission" date="2019-03" db="EMBL/GenBank/DDBJ databases">
        <title>Single cell metagenomics reveals metabolic interactions within the superorganism composed of flagellate Streblomastix strix and complex community of Bacteroidetes bacteria on its surface.</title>
        <authorList>
            <person name="Treitli S.C."/>
            <person name="Kolisko M."/>
            <person name="Husnik F."/>
            <person name="Keeling P."/>
            <person name="Hampl V."/>
        </authorList>
    </citation>
    <scope>NUCLEOTIDE SEQUENCE</scope>
    <source>
        <strain evidence="4">STM</strain>
    </source>
</reference>
<dbReference type="Pfam" id="PF13749">
    <property type="entry name" value="HATPase_c_4"/>
    <property type="match status" value="1"/>
</dbReference>
<dbReference type="PANTHER" id="PTHR30595:SF6">
    <property type="entry name" value="SCHLAFEN ALBA-2 DOMAIN-CONTAINING PROTEIN"/>
    <property type="match status" value="1"/>
</dbReference>
<dbReference type="AlphaFoldDB" id="A0A5J4PC16"/>
<organism evidence="4">
    <name type="scientific">termite gut metagenome</name>
    <dbReference type="NCBI Taxonomy" id="433724"/>
    <lineage>
        <taxon>unclassified sequences</taxon>
        <taxon>metagenomes</taxon>
        <taxon>organismal metagenomes</taxon>
    </lineage>
</organism>
<dbReference type="InterPro" id="IPR036388">
    <property type="entry name" value="WH-like_DNA-bd_sf"/>
</dbReference>
<feature type="domain" description="HTH deoR-type" evidence="3">
    <location>
        <begin position="67"/>
        <end position="110"/>
    </location>
</feature>
<sequence>LAEACFRGGYIDSWGSGIMKIMDSCKAAGLPTPEMNEKEGGFIVTLFKDRFSEEELQKHGLNARQINAVQFVKEKGKITNSEYKEMNGVTDRTALRDLEELTEIGIIKRMGDKKGAYYEFVTK</sequence>
<dbReference type="Gene3D" id="3.30.565.60">
    <property type="match status" value="1"/>
</dbReference>
<dbReference type="Pfam" id="PF08220">
    <property type="entry name" value="HTH_DeoR"/>
    <property type="match status" value="1"/>
</dbReference>
<dbReference type="InterPro" id="IPR036390">
    <property type="entry name" value="WH_DNA-bd_sf"/>
</dbReference>
<evidence type="ECO:0000259" key="3">
    <source>
        <dbReference type="Pfam" id="PF08220"/>
    </source>
</evidence>
<gene>
    <name evidence="4" type="ORF">EZS27_042312</name>
</gene>
<proteinExistence type="predicted"/>
<accession>A0A5J4PC16</accession>
<dbReference type="InterPro" id="IPR001034">
    <property type="entry name" value="DeoR_HTH"/>
</dbReference>
<dbReference type="PANTHER" id="PTHR30595">
    <property type="entry name" value="GLPR-RELATED TRANSCRIPTIONAL REPRESSOR"/>
    <property type="match status" value="1"/>
</dbReference>
<keyword evidence="2" id="KW-0804">Transcription</keyword>
<comment type="caution">
    <text evidence="4">The sequence shown here is derived from an EMBL/GenBank/DDBJ whole genome shotgun (WGS) entry which is preliminary data.</text>
</comment>
<dbReference type="GO" id="GO:0003700">
    <property type="term" value="F:DNA-binding transcription factor activity"/>
    <property type="evidence" value="ECO:0007669"/>
    <property type="project" value="InterPro"/>
</dbReference>
<dbReference type="SUPFAM" id="SSF46785">
    <property type="entry name" value="Winged helix' DNA-binding domain"/>
    <property type="match status" value="1"/>
</dbReference>
<feature type="non-terminal residue" evidence="4">
    <location>
        <position position="1"/>
    </location>
</feature>
<keyword evidence="1" id="KW-0805">Transcription regulation</keyword>
<name>A0A5J4PC16_9ZZZZ</name>
<dbReference type="InterPro" id="IPR038475">
    <property type="entry name" value="RecG_C_sf"/>
</dbReference>
<evidence type="ECO:0000313" key="4">
    <source>
        <dbReference type="EMBL" id="KAA6306033.1"/>
    </source>
</evidence>
<evidence type="ECO:0000256" key="2">
    <source>
        <dbReference type="ARBA" id="ARBA00023163"/>
    </source>
</evidence>
<dbReference type="EMBL" id="SNRY01010225">
    <property type="protein sequence ID" value="KAA6306033.1"/>
    <property type="molecule type" value="Genomic_DNA"/>
</dbReference>